<feature type="transmembrane region" description="Helical" evidence="1">
    <location>
        <begin position="59"/>
        <end position="77"/>
    </location>
</feature>
<keyword evidence="1" id="KW-0472">Membrane</keyword>
<evidence type="ECO:0000256" key="1">
    <source>
        <dbReference type="SAM" id="Phobius"/>
    </source>
</evidence>
<dbReference type="EMBL" id="FXTB01000001">
    <property type="protein sequence ID" value="SMO39965.1"/>
    <property type="molecule type" value="Genomic_DNA"/>
</dbReference>
<evidence type="ECO:0000313" key="3">
    <source>
        <dbReference type="Proteomes" id="UP000319040"/>
    </source>
</evidence>
<dbReference type="RefSeq" id="WP_142531893.1">
    <property type="nucleotide sequence ID" value="NZ_FXTB01000001.1"/>
</dbReference>
<dbReference type="OrthoDB" id="9781927at2"/>
<feature type="transmembrane region" description="Helical" evidence="1">
    <location>
        <begin position="160"/>
        <end position="178"/>
    </location>
</feature>
<dbReference type="PANTHER" id="PTHR40031">
    <property type="entry name" value="HYPOTHETICAL MEMBRANE SPANNING PROTEIN"/>
    <property type="match status" value="1"/>
</dbReference>
<reference evidence="2 3" key="1">
    <citation type="submission" date="2017-05" db="EMBL/GenBank/DDBJ databases">
        <authorList>
            <person name="Varghese N."/>
            <person name="Submissions S."/>
        </authorList>
    </citation>
    <scope>NUCLEOTIDE SEQUENCE [LARGE SCALE GENOMIC DNA]</scope>
    <source>
        <strain evidence="2 3">DSM 27040</strain>
    </source>
</reference>
<gene>
    <name evidence="2" type="ORF">SAMN06265379_101531</name>
</gene>
<keyword evidence="3" id="KW-1185">Reference proteome</keyword>
<evidence type="ECO:0000313" key="2">
    <source>
        <dbReference type="EMBL" id="SMO39965.1"/>
    </source>
</evidence>
<dbReference type="PANTHER" id="PTHR40031:SF1">
    <property type="entry name" value="MEMBRANE-BOUND METAL-DEPENDENT HYDROLASE"/>
    <property type="match status" value="1"/>
</dbReference>
<keyword evidence="1" id="KW-1133">Transmembrane helix</keyword>
<feature type="transmembrane region" description="Helical" evidence="1">
    <location>
        <begin position="89"/>
        <end position="106"/>
    </location>
</feature>
<sequence>MDLVTQTVLGAAVGEVVLGKKAGNKAILWGAVGGLIPDLDVLVSPLYNTVDGLFVHRGFSHALLFSFLLAPPLGWLIHRIHREKESITVRQWAMLLFWAAFTHPLLDYFTTYGTGAFLPFSNYRVEFGTIGIVDIFYTLPFIFALFVIPFFKRSSLFRRRLILSTVFVTSFYLLATVANKMHVNTVFKAAFAGQQINYDRFKTAPLPLSNFLWMGMAETDSGYYMALYSNFDSEKPKYFMYIPRNEKKLREISGNEDLKKLIRFTKGYYHVDEDKNGLYLADLRFGKMGIDENADYIFKFYLKDKNGRVDIQKSTQSRSVEDAALSQLISRIKGI</sequence>
<dbReference type="Proteomes" id="UP000319040">
    <property type="component" value="Unassembled WGS sequence"/>
</dbReference>
<dbReference type="InterPro" id="IPR053170">
    <property type="entry name" value="Transcription_regulator"/>
</dbReference>
<dbReference type="AlphaFoldDB" id="A0A521AYR9"/>
<dbReference type="Pfam" id="PF04307">
    <property type="entry name" value="YdjM"/>
    <property type="match status" value="1"/>
</dbReference>
<name>A0A521AYR9_SACCC</name>
<keyword evidence="1" id="KW-0812">Transmembrane</keyword>
<accession>A0A521AYR9</accession>
<protein>
    <submittedName>
        <fullName evidence="2">Inner membrane protein</fullName>
    </submittedName>
</protein>
<dbReference type="InterPro" id="IPR007404">
    <property type="entry name" value="YdjM-like"/>
</dbReference>
<feature type="transmembrane region" description="Helical" evidence="1">
    <location>
        <begin position="126"/>
        <end position="148"/>
    </location>
</feature>
<organism evidence="2 3">
    <name type="scientific">Saccharicrinis carchari</name>
    <dbReference type="NCBI Taxonomy" id="1168039"/>
    <lineage>
        <taxon>Bacteria</taxon>
        <taxon>Pseudomonadati</taxon>
        <taxon>Bacteroidota</taxon>
        <taxon>Bacteroidia</taxon>
        <taxon>Marinilabiliales</taxon>
        <taxon>Marinilabiliaceae</taxon>
        <taxon>Saccharicrinis</taxon>
    </lineage>
</organism>
<proteinExistence type="predicted"/>